<dbReference type="OrthoDB" id="2013972at2759"/>
<dbReference type="PANTHER" id="PTHR43591">
    <property type="entry name" value="METHYLTRANSFERASE"/>
    <property type="match status" value="1"/>
</dbReference>
<protein>
    <recommendedName>
        <fullName evidence="5">Methyltransferase domain-containing protein</fullName>
    </recommendedName>
</protein>
<proteinExistence type="inferred from homology"/>
<gene>
    <name evidence="3" type="ORF">L249_6539</name>
</gene>
<comment type="caution">
    <text evidence="3">The sequence shown here is derived from an EMBL/GenBank/DDBJ whole genome shotgun (WGS) entry which is preliminary data.</text>
</comment>
<accession>A0A367LK59</accession>
<dbReference type="Pfam" id="PF13489">
    <property type="entry name" value="Methyltransf_23"/>
    <property type="match status" value="1"/>
</dbReference>
<comment type="similarity">
    <text evidence="1">Belongs to the methyltransferase superfamily. LaeA methyltransferase family.</text>
</comment>
<dbReference type="GO" id="GO:0008168">
    <property type="term" value="F:methyltransferase activity"/>
    <property type="evidence" value="ECO:0007669"/>
    <property type="project" value="TreeGrafter"/>
</dbReference>
<name>A0A367LK59_9HYPO</name>
<evidence type="ECO:0000313" key="3">
    <source>
        <dbReference type="EMBL" id="RCI14825.1"/>
    </source>
</evidence>
<organism evidence="3 4">
    <name type="scientific">Ophiocordyceps polyrhachis-furcata BCC 54312</name>
    <dbReference type="NCBI Taxonomy" id="1330021"/>
    <lineage>
        <taxon>Eukaryota</taxon>
        <taxon>Fungi</taxon>
        <taxon>Dikarya</taxon>
        <taxon>Ascomycota</taxon>
        <taxon>Pezizomycotina</taxon>
        <taxon>Sordariomycetes</taxon>
        <taxon>Hypocreomycetidae</taxon>
        <taxon>Hypocreales</taxon>
        <taxon>Ophiocordycipitaceae</taxon>
        <taxon>Ophiocordyceps</taxon>
    </lineage>
</organism>
<evidence type="ECO:0000256" key="2">
    <source>
        <dbReference type="SAM" id="MobiDB-lite"/>
    </source>
</evidence>
<dbReference type="PANTHER" id="PTHR43591:SF10">
    <property type="entry name" value="ABC TRANSMEMBRANE TYPE-1 DOMAIN-CONTAINING PROTEIN-RELATED"/>
    <property type="match status" value="1"/>
</dbReference>
<sequence length="343" mass="38813">MSMMVSSPPPVSQTPAIEVATQPPDDDEFEINEDPFADGMTSITSSVYAHEYEMGRRYHCFKNGRYPIPNDDIEKNREDLKHAMLMELTDGVLFYAPVENPRRILDIGTGTGIWAMSEAPRPGPSVGDEYPAAHVMGIDLTPIQPNWVPPNVEFLVDDCYEDWLTNETADLVHFRFMAVILRDISTVLGHAFKSLRPGGWVEFHELQGEPLCDDGTMSEDDAFRRLYRLAGEAYARLGFDTTVAARLEPLLRDAGFVNVRCRLMRVPIGVWARDETLRLIGLYQKTAVEDFISTLAGRPFETLGMSAAEVQLVLALARKALDDKGVHRYFNYYFWYAQKPHQV</sequence>
<feature type="region of interest" description="Disordered" evidence="2">
    <location>
        <begin position="1"/>
        <end position="25"/>
    </location>
</feature>
<dbReference type="Proteomes" id="UP000253664">
    <property type="component" value="Unassembled WGS sequence"/>
</dbReference>
<evidence type="ECO:0000313" key="4">
    <source>
        <dbReference type="Proteomes" id="UP000253664"/>
    </source>
</evidence>
<dbReference type="CDD" id="cd02440">
    <property type="entry name" value="AdoMet_MTases"/>
    <property type="match status" value="1"/>
</dbReference>
<dbReference type="EMBL" id="LKCN02000003">
    <property type="protein sequence ID" value="RCI14825.1"/>
    <property type="molecule type" value="Genomic_DNA"/>
</dbReference>
<dbReference type="SUPFAM" id="SSF53335">
    <property type="entry name" value="S-adenosyl-L-methionine-dependent methyltransferases"/>
    <property type="match status" value="1"/>
</dbReference>
<evidence type="ECO:0000256" key="1">
    <source>
        <dbReference type="ARBA" id="ARBA00038158"/>
    </source>
</evidence>
<dbReference type="InterPro" id="IPR029063">
    <property type="entry name" value="SAM-dependent_MTases_sf"/>
</dbReference>
<reference evidence="3 4" key="1">
    <citation type="journal article" date="2015" name="BMC Genomics">
        <title>Insights from the genome of Ophiocordyceps polyrhachis-furcata to pathogenicity and host specificity in insect fungi.</title>
        <authorList>
            <person name="Wichadakul D."/>
            <person name="Kobmoo N."/>
            <person name="Ingsriswang S."/>
            <person name="Tangphatsornruang S."/>
            <person name="Chantasingh D."/>
            <person name="Luangsa-ard J.J."/>
            <person name="Eurwilaichitr L."/>
        </authorList>
    </citation>
    <scope>NUCLEOTIDE SEQUENCE [LARGE SCALE GENOMIC DNA]</scope>
    <source>
        <strain evidence="3 4">BCC 54312</strain>
    </source>
</reference>
<dbReference type="Gene3D" id="3.40.50.150">
    <property type="entry name" value="Vaccinia Virus protein VP39"/>
    <property type="match status" value="1"/>
</dbReference>
<dbReference type="STRING" id="1330021.A0A367LK59"/>
<evidence type="ECO:0008006" key="5">
    <source>
        <dbReference type="Google" id="ProtNLM"/>
    </source>
</evidence>
<keyword evidence="4" id="KW-1185">Reference proteome</keyword>
<dbReference type="AlphaFoldDB" id="A0A367LK59"/>